<sequence length="509" mass="54549">MLPIGTVDALVLVISVTASIVIGLRLSGKNDSVEAFLVGNRDLPWWAILGSIVATETSTATVLSVPGAGYGPVGMRFLQITFGFLIGRTIVVYLLLPLFFRGKLMSAYEVLQQRFGGVVERFASLLFLVARNIGDGLRLFLAAVVLHKLVGWELHTSAIAIGVITIFYTYFGGMKSVVWNDCIQFVIYMLGAVATVFVISSQITGGWAEFWEFASVHDKLSVFQFSPPVGDTRSLSMWVLSDPFNFYAAVIGGAVLSLGTHGTDQMMVQRYLSARSQRDAAKAILLSGVVVMLQFALFLFIGVLLACYYAQDPTATFETSDEVYADFIVHHFPRDTGLVGLMLAAILAAAMSTLSSSLNSSASAVLNDFYLPLRRSTPSPQRLLAITRRLAIGFGVIQVLIGIWAISLDASVVSNSLTIAGYSAGLLLGLFLLGVLTTKVRAAHALVGAVCGLAALLFVQFLLPTLTQSPGLEFGVQVAWPWFALIGSSVTFSVGSALASVSKLTSQNP</sequence>
<feature type="transmembrane region" description="Helical" evidence="14">
    <location>
        <begin position="443"/>
        <end position="462"/>
    </location>
</feature>
<evidence type="ECO:0000256" key="12">
    <source>
        <dbReference type="ARBA" id="ARBA00036099"/>
    </source>
</evidence>
<proteinExistence type="inferred from homology"/>
<dbReference type="InterPro" id="IPR051163">
    <property type="entry name" value="Sodium:Solute_Symporter_SSF"/>
</dbReference>
<feature type="transmembrane region" description="Helical" evidence="14">
    <location>
        <begin position="183"/>
        <end position="203"/>
    </location>
</feature>
<evidence type="ECO:0000256" key="8">
    <source>
        <dbReference type="ARBA" id="ARBA00023065"/>
    </source>
</evidence>
<feature type="transmembrane region" description="Helical" evidence="14">
    <location>
        <begin position="283"/>
        <end position="311"/>
    </location>
</feature>
<dbReference type="NCBIfam" id="TIGR00813">
    <property type="entry name" value="sss"/>
    <property type="match status" value="1"/>
</dbReference>
<keyword evidence="8" id="KW-0406">Ion transport</keyword>
<keyword evidence="3" id="KW-0813">Transport</keyword>
<dbReference type="PROSITE" id="PS50283">
    <property type="entry name" value="NA_SOLUT_SYMP_3"/>
    <property type="match status" value="1"/>
</dbReference>
<dbReference type="AlphaFoldDB" id="A0A5C6BD97"/>
<feature type="transmembrane region" description="Helical" evidence="14">
    <location>
        <begin position="244"/>
        <end position="262"/>
    </location>
</feature>
<keyword evidence="6 14" id="KW-1133">Transmembrane helix</keyword>
<dbReference type="PANTHER" id="PTHR42985">
    <property type="entry name" value="SODIUM-COUPLED MONOCARBOXYLATE TRANSPORTER"/>
    <property type="match status" value="1"/>
</dbReference>
<dbReference type="InterPro" id="IPR038377">
    <property type="entry name" value="Na/Glc_symporter_sf"/>
</dbReference>
<dbReference type="PANTHER" id="PTHR42985:SF47">
    <property type="entry name" value="INTEGRAL MEMBRANE TRANSPORT PROTEIN"/>
    <property type="match status" value="1"/>
</dbReference>
<dbReference type="RefSeq" id="WP_302120443.1">
    <property type="nucleotide sequence ID" value="NZ_SJPU01000004.1"/>
</dbReference>
<dbReference type="GO" id="GO:0015293">
    <property type="term" value="F:symporter activity"/>
    <property type="evidence" value="ECO:0007669"/>
    <property type="project" value="TreeGrafter"/>
</dbReference>
<dbReference type="EMBL" id="SJPU01000004">
    <property type="protein sequence ID" value="TWU10195.1"/>
    <property type="molecule type" value="Genomic_DNA"/>
</dbReference>
<protein>
    <submittedName>
        <fullName evidence="15">Sodium/glucose cotransporter</fullName>
    </submittedName>
</protein>
<feature type="transmembrane region" description="Helical" evidence="14">
    <location>
        <begin position="121"/>
        <end position="146"/>
    </location>
</feature>
<dbReference type="Gene3D" id="1.20.1730.10">
    <property type="entry name" value="Sodium/glucose cotransporter"/>
    <property type="match status" value="1"/>
</dbReference>
<feature type="transmembrane region" description="Helical" evidence="14">
    <location>
        <begin position="6"/>
        <end position="24"/>
    </location>
</feature>
<evidence type="ECO:0000256" key="9">
    <source>
        <dbReference type="ARBA" id="ARBA00023136"/>
    </source>
</evidence>
<feature type="transmembrane region" description="Helical" evidence="14">
    <location>
        <begin position="386"/>
        <end position="407"/>
    </location>
</feature>
<organism evidence="15 16">
    <name type="scientific">Allorhodopirellula heiligendammensis</name>
    <dbReference type="NCBI Taxonomy" id="2714739"/>
    <lineage>
        <taxon>Bacteria</taxon>
        <taxon>Pseudomonadati</taxon>
        <taxon>Planctomycetota</taxon>
        <taxon>Planctomycetia</taxon>
        <taxon>Pirellulales</taxon>
        <taxon>Pirellulaceae</taxon>
        <taxon>Allorhodopirellula</taxon>
    </lineage>
</organism>
<keyword evidence="7" id="KW-0915">Sodium</keyword>
<evidence type="ECO:0000256" key="14">
    <source>
        <dbReference type="SAM" id="Phobius"/>
    </source>
</evidence>
<gene>
    <name evidence="15" type="primary">sglT_7</name>
    <name evidence="15" type="ORF">Poly21_51650</name>
</gene>
<evidence type="ECO:0000313" key="15">
    <source>
        <dbReference type="EMBL" id="TWU10195.1"/>
    </source>
</evidence>
<evidence type="ECO:0000256" key="3">
    <source>
        <dbReference type="ARBA" id="ARBA00022448"/>
    </source>
</evidence>
<comment type="subcellular location">
    <subcellularLocation>
        <location evidence="1">Cell membrane</location>
        <topology evidence="1">Multi-pass membrane protein</topology>
    </subcellularLocation>
</comment>
<keyword evidence="10" id="KW-0325">Glycoprotein</keyword>
<dbReference type="GO" id="GO:0015075">
    <property type="term" value="F:monoatomic ion transmembrane transporter activity"/>
    <property type="evidence" value="ECO:0007669"/>
    <property type="project" value="UniProtKB-ARBA"/>
</dbReference>
<feature type="transmembrane region" description="Helical" evidence="14">
    <location>
        <begin position="419"/>
        <end position="436"/>
    </location>
</feature>
<keyword evidence="9 14" id="KW-0472">Membrane</keyword>
<dbReference type="Pfam" id="PF00474">
    <property type="entry name" value="SSF"/>
    <property type="match status" value="1"/>
</dbReference>
<evidence type="ECO:0000256" key="5">
    <source>
        <dbReference type="ARBA" id="ARBA00022692"/>
    </source>
</evidence>
<name>A0A5C6BD97_9BACT</name>
<keyword evidence="16" id="KW-1185">Reference proteome</keyword>
<keyword evidence="4" id="KW-1003">Cell membrane</keyword>
<dbReference type="Proteomes" id="UP000319908">
    <property type="component" value="Unassembled WGS sequence"/>
</dbReference>
<comment type="caution">
    <text evidence="15">The sequence shown here is derived from an EMBL/GenBank/DDBJ whole genome shotgun (WGS) entry which is preliminary data.</text>
</comment>
<dbReference type="GO" id="GO:0006814">
    <property type="term" value="P:sodium ion transport"/>
    <property type="evidence" value="ECO:0007669"/>
    <property type="project" value="UniProtKB-KW"/>
</dbReference>
<accession>A0A5C6BD97</accession>
<evidence type="ECO:0000313" key="16">
    <source>
        <dbReference type="Proteomes" id="UP000319908"/>
    </source>
</evidence>
<dbReference type="GO" id="GO:0005886">
    <property type="term" value="C:plasma membrane"/>
    <property type="evidence" value="ECO:0007669"/>
    <property type="project" value="UniProtKB-SubCell"/>
</dbReference>
<evidence type="ECO:0000256" key="7">
    <source>
        <dbReference type="ARBA" id="ARBA00023053"/>
    </source>
</evidence>
<evidence type="ECO:0000256" key="11">
    <source>
        <dbReference type="ARBA" id="ARBA00023201"/>
    </source>
</evidence>
<dbReference type="GO" id="GO:0098660">
    <property type="term" value="P:inorganic ion transmembrane transport"/>
    <property type="evidence" value="ECO:0007669"/>
    <property type="project" value="UniProtKB-ARBA"/>
</dbReference>
<evidence type="ECO:0000256" key="2">
    <source>
        <dbReference type="ARBA" id="ARBA00006434"/>
    </source>
</evidence>
<dbReference type="InterPro" id="IPR001734">
    <property type="entry name" value="Na/solute_symporter"/>
</dbReference>
<comment type="similarity">
    <text evidence="2 13">Belongs to the sodium:solute symporter (SSF) (TC 2.A.21) family.</text>
</comment>
<reference evidence="15 16" key="1">
    <citation type="journal article" date="2020" name="Antonie Van Leeuwenhoek">
        <title>Rhodopirellula heiligendammensis sp. nov., Rhodopirellula pilleata sp. nov., and Rhodopirellula solitaria sp. nov. isolated from natural or artificial marine surfaces in Northern Germany and California, USA, and emended description of the genus Rhodopirellula.</title>
        <authorList>
            <person name="Kallscheuer N."/>
            <person name="Wiegand S."/>
            <person name="Jogler M."/>
            <person name="Boedeker C."/>
            <person name="Peeters S.H."/>
            <person name="Rast P."/>
            <person name="Heuer A."/>
            <person name="Jetten M.S.M."/>
            <person name="Rohde M."/>
            <person name="Jogler C."/>
        </authorList>
    </citation>
    <scope>NUCLEOTIDE SEQUENCE [LARGE SCALE GENOMIC DNA]</scope>
    <source>
        <strain evidence="15 16">Poly21</strain>
    </source>
</reference>
<dbReference type="InterPro" id="IPR018212">
    <property type="entry name" value="Na/solute_symporter_CS"/>
</dbReference>
<feature type="transmembrane region" description="Helical" evidence="14">
    <location>
        <begin position="45"/>
        <end position="65"/>
    </location>
</feature>
<feature type="transmembrane region" description="Helical" evidence="14">
    <location>
        <begin position="341"/>
        <end position="366"/>
    </location>
</feature>
<comment type="catalytic activity">
    <reaction evidence="12">
        <text>iodide(out) + 2 Na(+)(out) = iodide(in) + 2 Na(+)(in)</text>
        <dbReference type="Rhea" id="RHEA:71207"/>
        <dbReference type="ChEBI" id="CHEBI:16382"/>
        <dbReference type="ChEBI" id="CHEBI:29101"/>
    </reaction>
</comment>
<evidence type="ECO:0000256" key="13">
    <source>
        <dbReference type="RuleBase" id="RU362091"/>
    </source>
</evidence>
<feature type="transmembrane region" description="Helical" evidence="14">
    <location>
        <begin position="482"/>
        <end position="501"/>
    </location>
</feature>
<feature type="transmembrane region" description="Helical" evidence="14">
    <location>
        <begin position="77"/>
        <end position="100"/>
    </location>
</feature>
<evidence type="ECO:0000256" key="6">
    <source>
        <dbReference type="ARBA" id="ARBA00022989"/>
    </source>
</evidence>
<evidence type="ECO:0000256" key="4">
    <source>
        <dbReference type="ARBA" id="ARBA00022475"/>
    </source>
</evidence>
<keyword evidence="5 14" id="KW-0812">Transmembrane</keyword>
<evidence type="ECO:0000256" key="1">
    <source>
        <dbReference type="ARBA" id="ARBA00004651"/>
    </source>
</evidence>
<evidence type="ECO:0000256" key="10">
    <source>
        <dbReference type="ARBA" id="ARBA00023180"/>
    </source>
</evidence>
<feature type="transmembrane region" description="Helical" evidence="14">
    <location>
        <begin position="152"/>
        <end position="171"/>
    </location>
</feature>
<dbReference type="PROSITE" id="PS00456">
    <property type="entry name" value="NA_SOLUT_SYMP_1"/>
    <property type="match status" value="1"/>
</dbReference>
<keyword evidence="11" id="KW-0739">Sodium transport</keyword>